<evidence type="ECO:0008006" key="4">
    <source>
        <dbReference type="Google" id="ProtNLM"/>
    </source>
</evidence>
<feature type="transmembrane region" description="Helical" evidence="1">
    <location>
        <begin position="21"/>
        <end position="39"/>
    </location>
</feature>
<comment type="caution">
    <text evidence="2">The sequence shown here is derived from an EMBL/GenBank/DDBJ whole genome shotgun (WGS) entry which is preliminary data.</text>
</comment>
<proteinExistence type="predicted"/>
<dbReference type="RefSeq" id="WP_146982796.1">
    <property type="nucleotide sequence ID" value="NZ_VOSM01000011.1"/>
</dbReference>
<keyword evidence="3" id="KW-1185">Reference proteome</keyword>
<feature type="transmembrane region" description="Helical" evidence="1">
    <location>
        <begin position="113"/>
        <end position="130"/>
    </location>
</feature>
<keyword evidence="1" id="KW-1133">Transmembrane helix</keyword>
<keyword evidence="1" id="KW-0812">Transmembrane</keyword>
<reference evidence="2 3" key="1">
    <citation type="submission" date="2019-08" db="EMBL/GenBank/DDBJ databases">
        <title>Bradymonadales sp. TMQ4.</title>
        <authorList>
            <person name="Liang Q."/>
        </authorList>
    </citation>
    <scope>NUCLEOTIDE SEQUENCE [LARGE SCALE GENOMIC DNA]</scope>
    <source>
        <strain evidence="2 3">TMQ4</strain>
    </source>
</reference>
<evidence type="ECO:0000313" key="2">
    <source>
        <dbReference type="EMBL" id="TXD34992.1"/>
    </source>
</evidence>
<evidence type="ECO:0000256" key="1">
    <source>
        <dbReference type="SAM" id="Phobius"/>
    </source>
</evidence>
<feature type="transmembrane region" description="Helical" evidence="1">
    <location>
        <begin position="195"/>
        <end position="215"/>
    </location>
</feature>
<keyword evidence="1" id="KW-0472">Membrane</keyword>
<dbReference type="EMBL" id="VOSM01000011">
    <property type="protein sequence ID" value="TXD34992.1"/>
    <property type="molecule type" value="Genomic_DNA"/>
</dbReference>
<organism evidence="2 3">
    <name type="scientific">Lujinxingia vulgaris</name>
    <dbReference type="NCBI Taxonomy" id="2600176"/>
    <lineage>
        <taxon>Bacteria</taxon>
        <taxon>Deltaproteobacteria</taxon>
        <taxon>Bradymonadales</taxon>
        <taxon>Lujinxingiaceae</taxon>
        <taxon>Lujinxingia</taxon>
    </lineage>
</organism>
<feature type="transmembrane region" description="Helical" evidence="1">
    <location>
        <begin position="45"/>
        <end position="65"/>
    </location>
</feature>
<accession>A0A5C6XD28</accession>
<dbReference type="OrthoDB" id="5504630at2"/>
<feature type="transmembrane region" description="Helical" evidence="1">
    <location>
        <begin position="86"/>
        <end position="107"/>
    </location>
</feature>
<gene>
    <name evidence="2" type="ORF">FRC98_17900</name>
</gene>
<name>A0A5C6XD28_9DELT</name>
<dbReference type="AlphaFoldDB" id="A0A5C6XD28"/>
<evidence type="ECO:0000313" key="3">
    <source>
        <dbReference type="Proteomes" id="UP000321412"/>
    </source>
</evidence>
<dbReference type="Proteomes" id="UP000321412">
    <property type="component" value="Unassembled WGS sequence"/>
</dbReference>
<protein>
    <recommendedName>
        <fullName evidence="4">Glycerophosphoryl diester phosphodiesterase membrane domain-containing protein</fullName>
    </recommendedName>
</protein>
<feature type="transmembrane region" description="Helical" evidence="1">
    <location>
        <begin position="151"/>
        <end position="175"/>
    </location>
</feature>
<sequence>MMNLSGWFREFFHVWRLSQRQVVLHMLPLFAALGLWAGVFSLYPITAIYAAIPLMMGLVVGWVHLHRVGYEAVHAEEGVHLPMKSWFVRAMRGVVVLFGFNLIGLVFFFVPSIAAQILLMPFLIFIMVEGEEPVEALKTNVRLAGSRLGGVVVFWLASVVGAWVLFMLGWLAPVAAYLTYLDVNGPGYELLNSTWVMWAVIAFGFIVAMSINYSIKVAAAITTYRVLRGQTVDTSECSVAGAGAASSEVDSVVW</sequence>